<dbReference type="InterPro" id="IPR012480">
    <property type="entry name" value="Hepar_II_III_C"/>
</dbReference>
<gene>
    <name evidence="7" type="ORF">CAOG_002149</name>
</gene>
<dbReference type="Pfam" id="PF07940">
    <property type="entry name" value="Hepar_II_III_C"/>
    <property type="match status" value="1"/>
</dbReference>
<dbReference type="EMBL" id="KE346362">
    <property type="protein sequence ID" value="KJE90918.1"/>
    <property type="molecule type" value="Genomic_DNA"/>
</dbReference>
<evidence type="ECO:0000256" key="3">
    <source>
        <dbReference type="ARBA" id="ARBA00022764"/>
    </source>
</evidence>
<dbReference type="PANTHER" id="PTHR39210">
    <property type="entry name" value="HEPARIN-SULFATE LYASE"/>
    <property type="match status" value="1"/>
</dbReference>
<evidence type="ECO:0000313" key="7">
    <source>
        <dbReference type="EMBL" id="KJE90918.1"/>
    </source>
</evidence>
<dbReference type="PhylomeDB" id="A0A0D2WLR7"/>
<protein>
    <recommendedName>
        <fullName evidence="6">Heparinase II/III-like C-terminal domain-containing protein</fullName>
    </recommendedName>
</protein>
<comment type="subcellular location">
    <subcellularLocation>
        <location evidence="1">Periplasm</location>
    </subcellularLocation>
</comment>
<dbReference type="GO" id="GO:0016829">
    <property type="term" value="F:lyase activity"/>
    <property type="evidence" value="ECO:0007669"/>
    <property type="project" value="UniProtKB-KW"/>
</dbReference>
<accession>A0A0D2WLR7</accession>
<evidence type="ECO:0000256" key="5">
    <source>
        <dbReference type="SAM" id="SignalP"/>
    </source>
</evidence>
<evidence type="ECO:0000256" key="2">
    <source>
        <dbReference type="ARBA" id="ARBA00022729"/>
    </source>
</evidence>
<evidence type="ECO:0000259" key="6">
    <source>
        <dbReference type="Pfam" id="PF07940"/>
    </source>
</evidence>
<proteinExistence type="predicted"/>
<keyword evidence="2 5" id="KW-0732">Signal</keyword>
<dbReference type="Gene3D" id="1.50.10.100">
    <property type="entry name" value="Chondroitin AC/alginate lyase"/>
    <property type="match status" value="1"/>
</dbReference>
<organism evidence="7 8">
    <name type="scientific">Capsaspora owczarzaki (strain ATCC 30864)</name>
    <dbReference type="NCBI Taxonomy" id="595528"/>
    <lineage>
        <taxon>Eukaryota</taxon>
        <taxon>Filasterea</taxon>
        <taxon>Capsaspora</taxon>
    </lineage>
</organism>
<sequence>MRMTRLSNLTTSLLLFFLWLPDSQIFCKFVDWCVWDPCRSCLRRTRRDIFLAALVLGLLYLASTRTHGWPSVDHRRDSSAYAAIESHADTRVHQTLSAATSRSEIASTPTSLSNATTVCTHFVFRPSDPSTTKAAIDCFRARPIRVVRLFATDPQTTTLLSHKTARGFEMNLNRHRINITFPVDWHMNPFKDRSWRMWLHSLKDMIGPSLRAYEMHPENPSYLLLAKAFAMDWCGKFGHTRPTRWASLPPPWVGTAAFATREYIWYDMAVSSRAVLLMGLLHFGAHAGPEIMSEHEFAELATCQREQALFLAAQDTYFWTNHGLFADTALFLVSQSMPWIHPDGSNWTDVAAVRFAKNVGNLIDTASGVHKEHSVSYQGAMINLIALTDQLGLLNRTALGSDILVRMRQALGWMLTPDDAQPVPFVGDTSLEEFLNVAKPQHEDGLAPQSFPPVGLAIVKQLSTQSHLFMTAWFYSCTHKHADELSFVLTEFGRQLIVDPGKFAHVNTDPNRMYALSPQAHNGVTVDKSPYTACREFGKPYGSAIRLATTHDGFTIFAGDNPLLATHQRVHHTRILVYKPSKLLVVIDHLEPNDTETMHSYTRRFHYAENVALVKDANTSKSYNAYFGPKGDGADPELAAKVEDWSRTANQTRLSLVKARVKPALQGWIYPLLRKRVPAYVSEQTTPARGSIILVTAMKIARPAGLDRSPDPLPSAKLLKPVTWQRNIIGTPFYNIELQLDGIPFRMKVKP</sequence>
<feature type="signal peptide" evidence="5">
    <location>
        <begin position="1"/>
        <end position="25"/>
    </location>
</feature>
<keyword evidence="3" id="KW-0574">Periplasm</keyword>
<dbReference type="InterPro" id="IPR008929">
    <property type="entry name" value="Chondroitin_lyas"/>
</dbReference>
<keyword evidence="4" id="KW-0456">Lyase</keyword>
<evidence type="ECO:0000256" key="1">
    <source>
        <dbReference type="ARBA" id="ARBA00004418"/>
    </source>
</evidence>
<evidence type="ECO:0000313" key="8">
    <source>
        <dbReference type="Proteomes" id="UP000008743"/>
    </source>
</evidence>
<evidence type="ECO:0000256" key="4">
    <source>
        <dbReference type="ARBA" id="ARBA00023239"/>
    </source>
</evidence>
<keyword evidence="8" id="KW-1185">Reference proteome</keyword>
<dbReference type="PANTHER" id="PTHR39210:SF1">
    <property type="entry name" value="HEPARIN-SULFATE LYASE"/>
    <property type="match status" value="1"/>
</dbReference>
<feature type="domain" description="Heparinase II/III-like C-terminal" evidence="6">
    <location>
        <begin position="450"/>
        <end position="620"/>
    </location>
</feature>
<dbReference type="InParanoid" id="A0A0D2WLR7"/>
<name>A0A0D2WLR7_CAPO3</name>
<dbReference type="Proteomes" id="UP000008743">
    <property type="component" value="Unassembled WGS sequence"/>
</dbReference>
<reference evidence="8" key="1">
    <citation type="submission" date="2011-02" db="EMBL/GenBank/DDBJ databases">
        <title>The Genome Sequence of Capsaspora owczarzaki ATCC 30864.</title>
        <authorList>
            <person name="Russ C."/>
            <person name="Cuomo C."/>
            <person name="Burger G."/>
            <person name="Gray M.W."/>
            <person name="Holland P.W.H."/>
            <person name="King N."/>
            <person name="Lang F.B.F."/>
            <person name="Roger A.J."/>
            <person name="Ruiz-Trillo I."/>
            <person name="Young S.K."/>
            <person name="Zeng Q."/>
            <person name="Gargeya S."/>
            <person name="Alvarado L."/>
            <person name="Berlin A."/>
            <person name="Chapman S.B."/>
            <person name="Chen Z."/>
            <person name="Freedman E."/>
            <person name="Gellesch M."/>
            <person name="Goldberg J."/>
            <person name="Griggs A."/>
            <person name="Gujja S."/>
            <person name="Heilman E."/>
            <person name="Heiman D."/>
            <person name="Howarth C."/>
            <person name="Mehta T."/>
            <person name="Neiman D."/>
            <person name="Pearson M."/>
            <person name="Roberts A."/>
            <person name="Saif S."/>
            <person name="Shea T."/>
            <person name="Shenoy N."/>
            <person name="Sisk P."/>
            <person name="Stolte C."/>
            <person name="Sykes S."/>
            <person name="White J."/>
            <person name="Yandava C."/>
            <person name="Haas B."/>
            <person name="Nusbaum C."/>
            <person name="Birren B."/>
        </authorList>
    </citation>
    <scope>NUCLEOTIDE SEQUENCE</scope>
    <source>
        <strain evidence="8">ATCC 30864</strain>
    </source>
</reference>
<dbReference type="Gene3D" id="2.70.98.70">
    <property type="match status" value="1"/>
</dbReference>
<dbReference type="AlphaFoldDB" id="A0A0D2WLR7"/>
<feature type="chain" id="PRO_5002254469" description="Heparinase II/III-like C-terminal domain-containing protein" evidence="5">
    <location>
        <begin position="26"/>
        <end position="751"/>
    </location>
</feature>